<organism evidence="2 3">
    <name type="scientific">Sphingobacterium populi</name>
    <dbReference type="NCBI Taxonomy" id="1812824"/>
    <lineage>
        <taxon>Bacteria</taxon>
        <taxon>Pseudomonadati</taxon>
        <taxon>Bacteroidota</taxon>
        <taxon>Sphingobacteriia</taxon>
        <taxon>Sphingobacteriales</taxon>
        <taxon>Sphingobacteriaceae</taxon>
        <taxon>Sphingobacterium</taxon>
    </lineage>
</organism>
<name>A0ABW5UBV0_9SPHI</name>
<evidence type="ECO:0000313" key="3">
    <source>
        <dbReference type="Proteomes" id="UP001597418"/>
    </source>
</evidence>
<feature type="signal peptide" evidence="1">
    <location>
        <begin position="1"/>
        <end position="23"/>
    </location>
</feature>
<evidence type="ECO:0000256" key="1">
    <source>
        <dbReference type="SAM" id="SignalP"/>
    </source>
</evidence>
<accession>A0ABW5UBV0</accession>
<dbReference type="RefSeq" id="WP_156472522.1">
    <property type="nucleotide sequence ID" value="NZ_JBHUMB010000006.1"/>
</dbReference>
<feature type="chain" id="PRO_5045380060" evidence="1">
    <location>
        <begin position="24"/>
        <end position="373"/>
    </location>
</feature>
<reference evidence="3" key="1">
    <citation type="journal article" date="2019" name="Int. J. Syst. Evol. Microbiol.">
        <title>The Global Catalogue of Microorganisms (GCM) 10K type strain sequencing project: providing services to taxonomists for standard genome sequencing and annotation.</title>
        <authorList>
            <consortium name="The Broad Institute Genomics Platform"/>
            <consortium name="The Broad Institute Genome Sequencing Center for Infectious Disease"/>
            <person name="Wu L."/>
            <person name="Ma J."/>
        </authorList>
    </citation>
    <scope>NUCLEOTIDE SEQUENCE [LARGE SCALE GENOMIC DNA]</scope>
    <source>
        <strain evidence="3">KCTC 42247</strain>
    </source>
</reference>
<keyword evidence="1" id="KW-0732">Signal</keyword>
<dbReference type="Proteomes" id="UP001597418">
    <property type="component" value="Unassembled WGS sequence"/>
</dbReference>
<evidence type="ECO:0000313" key="2">
    <source>
        <dbReference type="EMBL" id="MFD2743279.1"/>
    </source>
</evidence>
<protein>
    <submittedName>
        <fullName evidence="2">Toxin-antitoxin system YwqK family antitoxin</fullName>
    </submittedName>
</protein>
<gene>
    <name evidence="2" type="ORF">ACFSQ6_07700</name>
</gene>
<keyword evidence="3" id="KW-1185">Reference proteome</keyword>
<proteinExistence type="predicted"/>
<dbReference type="Gene3D" id="2.20.110.10">
    <property type="entry name" value="Histone H3 K4-specific methyltransferase SET7/9 N-terminal domain"/>
    <property type="match status" value="1"/>
</dbReference>
<comment type="caution">
    <text evidence="2">The sequence shown here is derived from an EMBL/GenBank/DDBJ whole genome shotgun (WGS) entry which is preliminary data.</text>
</comment>
<dbReference type="SUPFAM" id="SSF82185">
    <property type="entry name" value="Histone H3 K4-specific methyltransferase SET7/9 N-terminal domain"/>
    <property type="match status" value="1"/>
</dbReference>
<sequence length="373" mass="43678">MRIKTTFILFIFCLPIFWSMAYAQDSVNNIFFERIDADEVRFYYDPNYFLVDKNCEFKSIERRAGFDRSTNKFNGIFRDYAADGTLLLTGEYTQGVKNGSFVAYHPNRQVKWEVTFKDNRPDGFWNYFYPDGKPYLSVSFSDSTTRIVSQWDRRGKLSVKQGDGRYEFLNPIDGFSEYGYGFYAMKGRIKDGLPHGAWTVHLENPQAKQSEFAAEEYYRDGALLRGYNVFEDIEYRKPIYGILPYENFYRAESLLFKQCTYDDFTGFTVYLAEYLRNAFQLAKADSQITTDYAFEVQVRKDGTPRGTLIIKSLPDQFDNSFKKVVETIPYYVPSFKRGEYIDDTITVYGTMSTAADNSLQFQTNRIERKLEQE</sequence>
<dbReference type="EMBL" id="JBHUMB010000006">
    <property type="protein sequence ID" value="MFD2743279.1"/>
    <property type="molecule type" value="Genomic_DNA"/>
</dbReference>